<dbReference type="PANTHER" id="PTHR46969:SF1">
    <property type="entry name" value="BIFUNCTIONAL PROTEIN HLDE"/>
    <property type="match status" value="1"/>
</dbReference>
<dbReference type="Gene3D" id="3.40.50.620">
    <property type="entry name" value="HUPs"/>
    <property type="match status" value="1"/>
</dbReference>
<evidence type="ECO:0000256" key="1">
    <source>
        <dbReference type="ARBA" id="ARBA00002319"/>
    </source>
</evidence>
<reference evidence="16" key="1">
    <citation type="submission" date="2018-06" db="EMBL/GenBank/DDBJ databases">
        <authorList>
            <person name="Zhirakovskaya E."/>
        </authorList>
    </citation>
    <scope>NUCLEOTIDE SEQUENCE</scope>
</reference>
<comment type="function">
    <text evidence="1">Catalyzes the phosphorylation of D-glycero-D-manno-heptose 7-phosphate at the C-1 position to selectively form D-glycero-beta-D-manno-heptose-1,7-bisphosphate.</text>
</comment>
<dbReference type="PANTHER" id="PTHR46969">
    <property type="entry name" value="BIFUNCTIONAL PROTEIN HLDE"/>
    <property type="match status" value="1"/>
</dbReference>
<protein>
    <recommendedName>
        <fullName evidence="5">D-glycero-beta-D-manno-heptose 1-phosphate adenylyltransferase</fullName>
        <ecNumber evidence="5">2.7.7.70</ecNumber>
    </recommendedName>
</protein>
<dbReference type="UniPathway" id="UPA00958"/>
<dbReference type="Pfam" id="PF01467">
    <property type="entry name" value="CTP_transf_like"/>
    <property type="match status" value="1"/>
</dbReference>
<evidence type="ECO:0000256" key="7">
    <source>
        <dbReference type="ARBA" id="ARBA00022695"/>
    </source>
</evidence>
<dbReference type="SUPFAM" id="SSF53613">
    <property type="entry name" value="Ribokinase-like"/>
    <property type="match status" value="1"/>
</dbReference>
<dbReference type="InterPro" id="IPR023030">
    <property type="entry name" value="Bifunc_HldE"/>
</dbReference>
<feature type="domain" description="Cytidyltransferase-like" evidence="15">
    <location>
        <begin position="352"/>
        <end position="443"/>
    </location>
</feature>
<keyword evidence="10" id="KW-0067">ATP-binding</keyword>
<evidence type="ECO:0000256" key="12">
    <source>
        <dbReference type="ARBA" id="ARBA00023277"/>
    </source>
</evidence>
<evidence type="ECO:0000259" key="15">
    <source>
        <dbReference type="Pfam" id="PF01467"/>
    </source>
</evidence>
<evidence type="ECO:0000256" key="10">
    <source>
        <dbReference type="ARBA" id="ARBA00022840"/>
    </source>
</evidence>
<dbReference type="NCBIfam" id="TIGR02198">
    <property type="entry name" value="rfaE_dom_I"/>
    <property type="match status" value="1"/>
</dbReference>
<accession>A0A3B0VWW8</accession>
<dbReference type="InterPro" id="IPR029056">
    <property type="entry name" value="Ribokinase-like"/>
</dbReference>
<dbReference type="GO" id="GO:0016773">
    <property type="term" value="F:phosphotransferase activity, alcohol group as acceptor"/>
    <property type="evidence" value="ECO:0007669"/>
    <property type="project" value="InterPro"/>
</dbReference>
<dbReference type="EMBL" id="UOFC01000156">
    <property type="protein sequence ID" value="VAW47571.1"/>
    <property type="molecule type" value="Genomic_DNA"/>
</dbReference>
<evidence type="ECO:0000256" key="11">
    <source>
        <dbReference type="ARBA" id="ARBA00023268"/>
    </source>
</evidence>
<keyword evidence="12" id="KW-0119">Carbohydrate metabolism</keyword>
<gene>
    <name evidence="16" type="ORF">MNBD_GAMMA03-1328</name>
</gene>
<dbReference type="Pfam" id="PF00294">
    <property type="entry name" value="PfkB"/>
    <property type="match status" value="1"/>
</dbReference>
<dbReference type="InterPro" id="IPR002173">
    <property type="entry name" value="Carboh/pur_kinase_PfkB_CS"/>
</dbReference>
<comment type="pathway">
    <text evidence="3">Bacterial outer membrane biogenesis; LPS core biosynthesis.</text>
</comment>
<dbReference type="GO" id="GO:0005829">
    <property type="term" value="C:cytosol"/>
    <property type="evidence" value="ECO:0007669"/>
    <property type="project" value="TreeGrafter"/>
</dbReference>
<evidence type="ECO:0000256" key="8">
    <source>
        <dbReference type="ARBA" id="ARBA00022741"/>
    </source>
</evidence>
<dbReference type="GO" id="GO:0009244">
    <property type="term" value="P:lipopolysaccharide core region biosynthetic process"/>
    <property type="evidence" value="ECO:0007669"/>
    <property type="project" value="UniProtKB-UniPathway"/>
</dbReference>
<evidence type="ECO:0000259" key="14">
    <source>
        <dbReference type="Pfam" id="PF00294"/>
    </source>
</evidence>
<feature type="domain" description="Carbohydrate kinase PfkB" evidence="14">
    <location>
        <begin position="8"/>
        <end position="310"/>
    </location>
</feature>
<evidence type="ECO:0000256" key="5">
    <source>
        <dbReference type="ARBA" id="ARBA00012519"/>
    </source>
</evidence>
<dbReference type="HAMAP" id="MF_01603">
    <property type="entry name" value="HldE"/>
    <property type="match status" value="1"/>
</dbReference>
<dbReference type="AlphaFoldDB" id="A0A3B0VWW8"/>
<keyword evidence="11" id="KW-0511">Multifunctional enzyme</keyword>
<dbReference type="GO" id="GO:0005524">
    <property type="term" value="F:ATP binding"/>
    <property type="evidence" value="ECO:0007669"/>
    <property type="project" value="UniProtKB-KW"/>
</dbReference>
<evidence type="ECO:0000256" key="9">
    <source>
        <dbReference type="ARBA" id="ARBA00022777"/>
    </source>
</evidence>
<keyword evidence="9 16" id="KW-0418">Kinase</keyword>
<organism evidence="16">
    <name type="scientific">hydrothermal vent metagenome</name>
    <dbReference type="NCBI Taxonomy" id="652676"/>
    <lineage>
        <taxon>unclassified sequences</taxon>
        <taxon>metagenomes</taxon>
        <taxon>ecological metagenomes</taxon>
    </lineage>
</organism>
<dbReference type="InterPro" id="IPR011913">
    <property type="entry name" value="RfaE_dom_I"/>
</dbReference>
<keyword evidence="8" id="KW-0547">Nucleotide-binding</keyword>
<dbReference type="FunFam" id="3.40.50.620:FF:000028">
    <property type="entry name" value="Bifunctional protein HldE"/>
    <property type="match status" value="1"/>
</dbReference>
<evidence type="ECO:0000256" key="13">
    <source>
        <dbReference type="ARBA" id="ARBA00047428"/>
    </source>
</evidence>
<sequence>MQDFSHSKILVVGDVMLDQYWMGRAGRISPEAPVPVVTVAEQEVRAGGAANVALNIATLGATAHLIGVVGKQSVQSADKISEMDEHGKLLEQLMLQAGVACSWVLSESGTICKLRVLSHHQQLIRMDFENPVPEAPAKALVEKVKQQLPHYDVLVISDYAKGALQFVEPMIAAANALNIPVLIDPKGQDFTRYRGATLIKPNQSEFEAVVGKAVSSAEVVSKAEDFIKILSLDALLVTRSEHGMALITQKDKPYLLQSQAQEVFDVTGAGDTVMATLATGFASGMTLQNAVHLASQAASIVVRKVGTSTVSKAELDETIKASMRHQGYVALNENELLELVKVAQNAGERVVMTNGCFDLLHSGHVRYLNEAAKLGERLIVAVNSDASVQRLKGDTRPVVPLAGRMELLSALSCVDWVVPFDEETPERLICKLTPDVLVKGGDYKPENIAGAQCVWNAGGQVEILSFWEGYSTSNMVTKIQASELLEASSKKAVE</sequence>
<dbReference type="InterPro" id="IPR004821">
    <property type="entry name" value="Cyt_trans-like"/>
</dbReference>
<dbReference type="InterPro" id="IPR014729">
    <property type="entry name" value="Rossmann-like_a/b/a_fold"/>
</dbReference>
<dbReference type="NCBIfam" id="NF008454">
    <property type="entry name" value="PRK11316.1"/>
    <property type="match status" value="1"/>
</dbReference>
<dbReference type="SUPFAM" id="SSF52374">
    <property type="entry name" value="Nucleotidylyl transferase"/>
    <property type="match status" value="1"/>
</dbReference>
<dbReference type="NCBIfam" id="TIGR02199">
    <property type="entry name" value="rfaE_dom_II"/>
    <property type="match status" value="1"/>
</dbReference>
<dbReference type="NCBIfam" id="TIGR00125">
    <property type="entry name" value="cyt_tran_rel"/>
    <property type="match status" value="1"/>
</dbReference>
<keyword evidence="7" id="KW-0548">Nucleotidyltransferase</keyword>
<comment type="subunit">
    <text evidence="4">Homodimer.</text>
</comment>
<evidence type="ECO:0000256" key="6">
    <source>
        <dbReference type="ARBA" id="ARBA00022679"/>
    </source>
</evidence>
<dbReference type="CDD" id="cd01172">
    <property type="entry name" value="RfaE_like"/>
    <property type="match status" value="1"/>
</dbReference>
<comment type="catalytic activity">
    <reaction evidence="13">
        <text>D-glycero-beta-D-manno-heptose 1-phosphate + ATP + H(+) = ADP-D-glycero-beta-D-manno-heptose + diphosphate</text>
        <dbReference type="Rhea" id="RHEA:27465"/>
        <dbReference type="ChEBI" id="CHEBI:15378"/>
        <dbReference type="ChEBI" id="CHEBI:30616"/>
        <dbReference type="ChEBI" id="CHEBI:33019"/>
        <dbReference type="ChEBI" id="CHEBI:59967"/>
        <dbReference type="ChEBI" id="CHEBI:61593"/>
        <dbReference type="EC" id="2.7.7.70"/>
    </reaction>
</comment>
<dbReference type="InterPro" id="IPR011914">
    <property type="entry name" value="RfaE_dom_II"/>
</dbReference>
<dbReference type="PROSITE" id="PS00583">
    <property type="entry name" value="PFKB_KINASES_1"/>
    <property type="match status" value="1"/>
</dbReference>
<evidence type="ECO:0000256" key="2">
    <source>
        <dbReference type="ARBA" id="ARBA00003753"/>
    </source>
</evidence>
<name>A0A3B0VWW8_9ZZZZ</name>
<evidence type="ECO:0000256" key="3">
    <source>
        <dbReference type="ARBA" id="ARBA00004713"/>
    </source>
</evidence>
<comment type="function">
    <text evidence="2">Catalyzes the ADP transfer from ATP to D-glycero-beta-D-manno-heptose 1-phosphate, yielding ADP-D-glycero-beta-D-manno-heptose.</text>
</comment>
<dbReference type="GO" id="GO:0033785">
    <property type="term" value="F:heptose 7-phosphate kinase activity"/>
    <property type="evidence" value="ECO:0007669"/>
    <property type="project" value="TreeGrafter"/>
</dbReference>
<keyword evidence="6 16" id="KW-0808">Transferase</keyword>
<dbReference type="Gene3D" id="3.40.1190.20">
    <property type="match status" value="1"/>
</dbReference>
<evidence type="ECO:0000313" key="16">
    <source>
        <dbReference type="EMBL" id="VAW47571.1"/>
    </source>
</evidence>
<proteinExistence type="inferred from homology"/>
<evidence type="ECO:0000256" key="4">
    <source>
        <dbReference type="ARBA" id="ARBA00011738"/>
    </source>
</evidence>
<dbReference type="GO" id="GO:0033786">
    <property type="term" value="F:heptose-1-phosphate adenylyltransferase activity"/>
    <property type="evidence" value="ECO:0007669"/>
    <property type="project" value="TreeGrafter"/>
</dbReference>
<dbReference type="FunFam" id="3.40.1190.20:FF:000002">
    <property type="entry name" value="Bifunctional protein HldE"/>
    <property type="match status" value="1"/>
</dbReference>
<dbReference type="EC" id="2.7.7.70" evidence="5"/>
<dbReference type="InterPro" id="IPR011611">
    <property type="entry name" value="PfkB_dom"/>
</dbReference>